<dbReference type="InterPro" id="IPR034660">
    <property type="entry name" value="DinB/YfiT-like"/>
</dbReference>
<evidence type="ECO:0000256" key="1">
    <source>
        <dbReference type="ARBA" id="ARBA00008635"/>
    </source>
</evidence>
<dbReference type="Proteomes" id="UP000196342">
    <property type="component" value="Unassembled WGS sequence"/>
</dbReference>
<dbReference type="InterPro" id="IPR007837">
    <property type="entry name" value="DinB"/>
</dbReference>
<feature type="binding site" evidence="3">
    <location>
        <position position="142"/>
    </location>
    <ligand>
        <name>a divalent metal cation</name>
        <dbReference type="ChEBI" id="CHEBI:60240"/>
    </ligand>
</feature>
<evidence type="ECO:0000256" key="3">
    <source>
        <dbReference type="PIRSR" id="PIRSR607837-1"/>
    </source>
</evidence>
<dbReference type="AlphaFoldDB" id="A0A202BD90"/>
<reference evidence="4 5" key="1">
    <citation type="submission" date="2017-05" db="EMBL/GenBank/DDBJ databases">
        <title>Chromobacterium violaceum GHPS1 isolated from Hydrocarbon polluted soil in French Guiana display an awesome secondary metabolite arsenal and a battery of drug and heavy-metal-resistance and detoxification of xenobiotics proteins.</title>
        <authorList>
            <person name="Belbahri L."/>
        </authorList>
    </citation>
    <scope>NUCLEOTIDE SEQUENCE [LARGE SCALE GENOMIC DNA]</scope>
    <source>
        <strain evidence="4 5">GHPS1</strain>
    </source>
</reference>
<dbReference type="Gene3D" id="1.20.120.450">
    <property type="entry name" value="dinb family like domain"/>
    <property type="match status" value="1"/>
</dbReference>
<protein>
    <submittedName>
        <fullName evidence="4">Damage-inducible protein DinB</fullName>
    </submittedName>
</protein>
<dbReference type="EMBL" id="NHOO01000004">
    <property type="protein sequence ID" value="OVE49523.1"/>
    <property type="molecule type" value="Genomic_DNA"/>
</dbReference>
<keyword evidence="5" id="KW-1185">Reference proteome</keyword>
<proteinExistence type="inferred from homology"/>
<dbReference type="SUPFAM" id="SSF109854">
    <property type="entry name" value="DinB/YfiT-like putative metalloenzymes"/>
    <property type="match status" value="1"/>
</dbReference>
<accession>A0A202BD90</accession>
<dbReference type="PANTHER" id="PTHR37302:SF1">
    <property type="entry name" value="PROTEIN DINB"/>
    <property type="match status" value="1"/>
</dbReference>
<evidence type="ECO:0000313" key="4">
    <source>
        <dbReference type="EMBL" id="OVE49523.1"/>
    </source>
</evidence>
<dbReference type="PANTHER" id="PTHR37302">
    <property type="entry name" value="SLR1116 PROTEIN"/>
    <property type="match status" value="1"/>
</dbReference>
<organism evidence="4 5">
    <name type="scientific">Chromobacterium violaceum</name>
    <dbReference type="NCBI Taxonomy" id="536"/>
    <lineage>
        <taxon>Bacteria</taxon>
        <taxon>Pseudomonadati</taxon>
        <taxon>Pseudomonadota</taxon>
        <taxon>Betaproteobacteria</taxon>
        <taxon>Neisseriales</taxon>
        <taxon>Chromobacteriaceae</taxon>
        <taxon>Chromobacterium</taxon>
    </lineage>
</organism>
<dbReference type="GO" id="GO:0046872">
    <property type="term" value="F:metal ion binding"/>
    <property type="evidence" value="ECO:0007669"/>
    <property type="project" value="UniProtKB-KW"/>
</dbReference>
<evidence type="ECO:0000256" key="2">
    <source>
        <dbReference type="ARBA" id="ARBA00022723"/>
    </source>
</evidence>
<name>A0A202BD90_CHRVL</name>
<sequence>MDNSEMSLRDIRMLARYSAWANRRLFDALAALPEEELLKARATVFGNMLSTLNHNLVVDRIWQGHLLARPHGYSGRNTPDTPRLAQLARAQAELDGWYIDYADRLDVAEYEQEVDFAFVDGGRGRMRRGDMLLHIVNHKNYHRGFIADMLYQIPATPPTTDLPVYLRDAHREEDVAR</sequence>
<dbReference type="Pfam" id="PF05163">
    <property type="entry name" value="DinB"/>
    <property type="match status" value="1"/>
</dbReference>
<evidence type="ECO:0000313" key="5">
    <source>
        <dbReference type="Proteomes" id="UP000196342"/>
    </source>
</evidence>
<gene>
    <name evidence="4" type="ORF">CBW21_06490</name>
</gene>
<comment type="similarity">
    <text evidence="1">Belongs to the DinB family.</text>
</comment>
<feature type="binding site" evidence="3">
    <location>
        <position position="138"/>
    </location>
    <ligand>
        <name>a divalent metal cation</name>
        <dbReference type="ChEBI" id="CHEBI:60240"/>
    </ligand>
</feature>
<feature type="binding site" evidence="3">
    <location>
        <position position="54"/>
    </location>
    <ligand>
        <name>a divalent metal cation</name>
        <dbReference type="ChEBI" id="CHEBI:60240"/>
    </ligand>
</feature>
<keyword evidence="2 3" id="KW-0479">Metal-binding</keyword>
<comment type="caution">
    <text evidence="4">The sequence shown here is derived from an EMBL/GenBank/DDBJ whole genome shotgun (WGS) entry which is preliminary data.</text>
</comment>